<gene>
    <name evidence="1" type="ORF">MNBD_NITROSPIRAE01-832</name>
</gene>
<dbReference type="AlphaFoldDB" id="A0A3B1CK63"/>
<organism evidence="1">
    <name type="scientific">hydrothermal vent metagenome</name>
    <dbReference type="NCBI Taxonomy" id="652676"/>
    <lineage>
        <taxon>unclassified sequences</taxon>
        <taxon>metagenomes</taxon>
        <taxon>ecological metagenomes</taxon>
    </lineage>
</organism>
<dbReference type="PROSITE" id="PS50005">
    <property type="entry name" value="TPR"/>
    <property type="match status" value="6"/>
</dbReference>
<dbReference type="Gene3D" id="1.25.40.10">
    <property type="entry name" value="Tetratricopeptide repeat domain"/>
    <property type="match status" value="3"/>
</dbReference>
<dbReference type="PROSITE" id="PS51257">
    <property type="entry name" value="PROKAR_LIPOPROTEIN"/>
    <property type="match status" value="1"/>
</dbReference>
<dbReference type="Pfam" id="PF13414">
    <property type="entry name" value="TPR_11"/>
    <property type="match status" value="1"/>
</dbReference>
<reference evidence="1" key="1">
    <citation type="submission" date="2018-06" db="EMBL/GenBank/DDBJ databases">
        <authorList>
            <person name="Zhirakovskaya E."/>
        </authorList>
    </citation>
    <scope>NUCLEOTIDE SEQUENCE</scope>
</reference>
<dbReference type="PANTHER" id="PTHR12558:SF13">
    <property type="entry name" value="CELL DIVISION CYCLE PROTEIN 27 HOMOLOG"/>
    <property type="match status" value="1"/>
</dbReference>
<dbReference type="InterPro" id="IPR011990">
    <property type="entry name" value="TPR-like_helical_dom_sf"/>
</dbReference>
<dbReference type="SMART" id="SM00028">
    <property type="entry name" value="TPR"/>
    <property type="match status" value="13"/>
</dbReference>
<dbReference type="PANTHER" id="PTHR12558">
    <property type="entry name" value="CELL DIVISION CYCLE 16,23,27"/>
    <property type="match status" value="1"/>
</dbReference>
<sequence>MDMLKKREPAQHFFRTRLGVFFSILPLFFLISCGTAVQKRTHVLPSVSLKTTQAKTDAPAKRYPSPESYLHAILGLQHEVERRAGSRAKDDRNALKEYLTALRHDPDALFLLKRVATLYSRLGNQKDALYYAEKARRLSSDNNDELLILLGDIYLVSGDREKSLAAYQQSIQVNTKQRDLYFKIAGIHAEQGNLDEAKEAVYRGIEVGPPVALPYYYLGMIALQKREMSKGLDFFREALSLDSYFESAHMGIATIYERQKNLEAALNVYRHVVNRINPKNRQAVNRLLQLLVQKGALDEAEALLSRLLREDPSNYELALQRVGLFVEKQDLPSAIDALLPIVAAKPGETRLRVYLASLYEKNGALEAARTTYHDILEQSPSEYEVRLRLGSLYFYRLKNPDAALVQGEMAKKINPQRPEPYLFTGVILNDAERYAEAAKVFSEGIKKNPEMPDLYFHLGAAFDKLGRFDEMVFQMERAIQLAPKHANALNYLGYTFADKGVRLDEAFDLVQRALDERPDDGYFIDSLAWVHYRQGNLEEATTLLEKAVALVPSDPVIHEHLGEIYLKKKEIDLAKAAWERSLALNPENEELIVRFIKAGFGQPLIEDSAVRLKSLPLESH</sequence>
<name>A0A3B1CK63_9ZZZZ</name>
<dbReference type="Pfam" id="PF13181">
    <property type="entry name" value="TPR_8"/>
    <property type="match status" value="1"/>
</dbReference>
<accession>A0A3B1CK63</accession>
<dbReference type="EMBL" id="UOGF01000018">
    <property type="protein sequence ID" value="VAX26891.1"/>
    <property type="molecule type" value="Genomic_DNA"/>
</dbReference>
<dbReference type="SUPFAM" id="SSF48452">
    <property type="entry name" value="TPR-like"/>
    <property type="match status" value="3"/>
</dbReference>
<proteinExistence type="predicted"/>
<dbReference type="InterPro" id="IPR019734">
    <property type="entry name" value="TPR_rpt"/>
</dbReference>
<evidence type="ECO:0000313" key="1">
    <source>
        <dbReference type="EMBL" id="VAX26891.1"/>
    </source>
</evidence>
<dbReference type="Pfam" id="PF13432">
    <property type="entry name" value="TPR_16"/>
    <property type="match status" value="2"/>
</dbReference>
<protein>
    <submittedName>
        <fullName evidence="1">Uncharacterized protein</fullName>
    </submittedName>
</protein>